<feature type="compositionally biased region" description="Basic and acidic residues" evidence="4">
    <location>
        <begin position="27"/>
        <end position="52"/>
    </location>
</feature>
<dbReference type="InterPro" id="IPR049730">
    <property type="entry name" value="SNF2/RAD54-like_C"/>
</dbReference>
<dbReference type="Gene3D" id="3.40.50.300">
    <property type="entry name" value="P-loop containing nucleotide triphosphate hydrolases"/>
    <property type="match status" value="1"/>
</dbReference>
<reference evidence="6 7" key="1">
    <citation type="submission" date="2019-01" db="EMBL/GenBank/DDBJ databases">
        <title>Genome sequencing of the rare red list fungi Fomitopsis rosea.</title>
        <authorList>
            <person name="Buettner E."/>
            <person name="Kellner H."/>
        </authorList>
    </citation>
    <scope>NUCLEOTIDE SEQUENCE [LARGE SCALE GENOMIC DNA]</scope>
    <source>
        <strain evidence="6 7">DSM 105464</strain>
    </source>
</reference>
<evidence type="ECO:0000313" key="6">
    <source>
        <dbReference type="EMBL" id="TFY64918.1"/>
    </source>
</evidence>
<accession>A0A4Y9YT81</accession>
<gene>
    <name evidence="6" type="ORF">EVJ58_g2300</name>
</gene>
<evidence type="ECO:0000313" key="7">
    <source>
        <dbReference type="Proteomes" id="UP000298390"/>
    </source>
</evidence>
<keyword evidence="3" id="KW-0067">ATP-binding</keyword>
<dbReference type="GO" id="GO:0006281">
    <property type="term" value="P:DNA repair"/>
    <property type="evidence" value="ECO:0007669"/>
    <property type="project" value="TreeGrafter"/>
</dbReference>
<organism evidence="6 7">
    <name type="scientific">Rhodofomes roseus</name>
    <dbReference type="NCBI Taxonomy" id="34475"/>
    <lineage>
        <taxon>Eukaryota</taxon>
        <taxon>Fungi</taxon>
        <taxon>Dikarya</taxon>
        <taxon>Basidiomycota</taxon>
        <taxon>Agaricomycotina</taxon>
        <taxon>Agaricomycetes</taxon>
        <taxon>Polyporales</taxon>
        <taxon>Rhodofomes</taxon>
    </lineage>
</organism>
<dbReference type="PANTHER" id="PTHR45626">
    <property type="entry name" value="TRANSCRIPTION TERMINATION FACTOR 2-RELATED"/>
    <property type="match status" value="1"/>
</dbReference>
<dbReference type="GO" id="GO:0008094">
    <property type="term" value="F:ATP-dependent activity, acting on DNA"/>
    <property type="evidence" value="ECO:0007669"/>
    <property type="project" value="TreeGrafter"/>
</dbReference>
<evidence type="ECO:0000256" key="1">
    <source>
        <dbReference type="ARBA" id="ARBA00022741"/>
    </source>
</evidence>
<feature type="compositionally biased region" description="Basic and acidic residues" evidence="4">
    <location>
        <begin position="353"/>
        <end position="374"/>
    </location>
</feature>
<evidence type="ECO:0000256" key="2">
    <source>
        <dbReference type="ARBA" id="ARBA00022801"/>
    </source>
</evidence>
<feature type="region of interest" description="Disordered" evidence="4">
    <location>
        <begin position="1"/>
        <end position="52"/>
    </location>
</feature>
<dbReference type="GO" id="GO:0016787">
    <property type="term" value="F:hydrolase activity"/>
    <property type="evidence" value="ECO:0007669"/>
    <property type="project" value="UniProtKB-KW"/>
</dbReference>
<dbReference type="GO" id="GO:0005634">
    <property type="term" value="C:nucleus"/>
    <property type="evidence" value="ECO:0007669"/>
    <property type="project" value="TreeGrafter"/>
</dbReference>
<comment type="caution">
    <text evidence="6">The sequence shown here is derived from an EMBL/GenBank/DDBJ whole genome shotgun (WGS) entry which is preliminary data.</text>
</comment>
<sequence>MTDDSEAMSVDEEPTSKAKPKATKKRKAEDDDQRPAKKQKRREDTDPWKLKSPAVRRDWTQMKAPPLEMFHFARKVVDEYTYLDGKIHSMVTNITAERHWVLSGTPPIHDFGALKTISAFLNLHLGVDDDGEGQSLQVKKRKREQTAVEKFHSFREVHSLEWHAHRHELGQGFLDRFVRQNIAEIDEIPSTTEIKSVNLPAAERAIYLELEHHLRALDMTVKRGKKSESDREKRVAQALGESGTAEEALLKRCSHFDLDTSDKENAMKACEVIVEERKKQLDNCKAELLKKLGEALKMEQKIGKVEGESLFREYVRVTRNEGVGDKDATEQAQELLNEAQIPANLKGVTNKQVDGKNKGKGKDEGLSNSKKEQIWEHREQTHEIRRITKELVGRVRSLRYFTAVRDLQRQREVPPVVSCPSCGRDEVPIEEVAVLSSCGHMGCLKCVMECADKEECVYAASGACRAAARVLNVVKGDTLGVDDEARDGRGKHYGLKLEQVIHLIKKTIPKEERVLIFVQFPDLMKKVAEALSANGIEFLEIKGSASQKSKNLEKFQSDSKERALLLNVMDESASGANLTSASHAIFLSPLLAPSQEIYDACETQAVGRLRRFGQTRLVHIWRFLSTNTIDEEIYEQRTKPKRV</sequence>
<dbReference type="AlphaFoldDB" id="A0A4Y9YT81"/>
<dbReference type="SUPFAM" id="SSF52540">
    <property type="entry name" value="P-loop containing nucleoside triphosphate hydrolases"/>
    <property type="match status" value="1"/>
</dbReference>
<dbReference type="InterPro" id="IPR050628">
    <property type="entry name" value="SNF2_RAD54_helicase_TF"/>
</dbReference>
<feature type="domain" description="Helicase C-terminal" evidence="5">
    <location>
        <begin position="496"/>
        <end position="613"/>
    </location>
</feature>
<name>A0A4Y9YT81_9APHY</name>
<dbReference type="Proteomes" id="UP000298390">
    <property type="component" value="Unassembled WGS sequence"/>
</dbReference>
<dbReference type="EMBL" id="SEKV01000083">
    <property type="protein sequence ID" value="TFY64918.1"/>
    <property type="molecule type" value="Genomic_DNA"/>
</dbReference>
<protein>
    <recommendedName>
        <fullName evidence="5">Helicase C-terminal domain-containing protein</fullName>
    </recommendedName>
</protein>
<dbReference type="GO" id="GO:0005524">
    <property type="term" value="F:ATP binding"/>
    <property type="evidence" value="ECO:0007669"/>
    <property type="project" value="UniProtKB-KW"/>
</dbReference>
<evidence type="ECO:0000259" key="5">
    <source>
        <dbReference type="Pfam" id="PF00271"/>
    </source>
</evidence>
<feature type="compositionally biased region" description="Acidic residues" evidence="4">
    <location>
        <begin position="1"/>
        <end position="13"/>
    </location>
</feature>
<evidence type="ECO:0000256" key="3">
    <source>
        <dbReference type="ARBA" id="ARBA00022840"/>
    </source>
</evidence>
<proteinExistence type="predicted"/>
<keyword evidence="2" id="KW-0378">Hydrolase</keyword>
<feature type="region of interest" description="Disordered" evidence="4">
    <location>
        <begin position="346"/>
        <end position="374"/>
    </location>
</feature>
<dbReference type="CDD" id="cd18793">
    <property type="entry name" value="SF2_C_SNF"/>
    <property type="match status" value="1"/>
</dbReference>
<dbReference type="InterPro" id="IPR001650">
    <property type="entry name" value="Helicase_C-like"/>
</dbReference>
<dbReference type="PANTHER" id="PTHR45626:SF26">
    <property type="entry name" value="FAMILY HELICASE, PUTATIVE (AFU_ORTHOLOGUE AFUA_2G09120)-RELATED"/>
    <property type="match status" value="1"/>
</dbReference>
<dbReference type="STRING" id="34475.A0A4Y9YT81"/>
<dbReference type="InterPro" id="IPR027417">
    <property type="entry name" value="P-loop_NTPase"/>
</dbReference>
<evidence type="ECO:0000256" key="4">
    <source>
        <dbReference type="SAM" id="MobiDB-lite"/>
    </source>
</evidence>
<dbReference type="Pfam" id="PF00271">
    <property type="entry name" value="Helicase_C"/>
    <property type="match status" value="1"/>
</dbReference>
<keyword evidence="1" id="KW-0547">Nucleotide-binding</keyword>